<dbReference type="AlphaFoldDB" id="A0A6C0M2V0"/>
<evidence type="ECO:0000256" key="1">
    <source>
        <dbReference type="SAM" id="MobiDB-lite"/>
    </source>
</evidence>
<name>A0A6C0M2V0_9ZZZZ</name>
<feature type="compositionally biased region" description="Basic and acidic residues" evidence="1">
    <location>
        <begin position="19"/>
        <end position="38"/>
    </location>
</feature>
<protein>
    <submittedName>
        <fullName evidence="2">Uncharacterized protein</fullName>
    </submittedName>
</protein>
<organism evidence="2">
    <name type="scientific">viral metagenome</name>
    <dbReference type="NCBI Taxonomy" id="1070528"/>
    <lineage>
        <taxon>unclassified sequences</taxon>
        <taxon>metagenomes</taxon>
        <taxon>organismal metagenomes</taxon>
    </lineage>
</organism>
<reference evidence="2" key="1">
    <citation type="journal article" date="2020" name="Nature">
        <title>Giant virus diversity and host interactions through global metagenomics.</title>
        <authorList>
            <person name="Schulz F."/>
            <person name="Roux S."/>
            <person name="Paez-Espino D."/>
            <person name="Jungbluth S."/>
            <person name="Walsh D.A."/>
            <person name="Denef V.J."/>
            <person name="McMahon K.D."/>
            <person name="Konstantinidis K.T."/>
            <person name="Eloe-Fadrosh E.A."/>
            <person name="Kyrpides N.C."/>
            <person name="Woyke T."/>
        </authorList>
    </citation>
    <scope>NUCLEOTIDE SEQUENCE</scope>
    <source>
        <strain evidence="2">GVMAG-S-1035085-51</strain>
    </source>
</reference>
<feature type="region of interest" description="Disordered" evidence="1">
    <location>
        <begin position="1"/>
        <end position="44"/>
    </location>
</feature>
<dbReference type="EMBL" id="MN740612">
    <property type="protein sequence ID" value="QHU35802.1"/>
    <property type="molecule type" value="Genomic_DNA"/>
</dbReference>
<proteinExistence type="predicted"/>
<sequence>MGGRVIPKFQGNVNTPYKTNEDDRRFKMDKIDHPDRPKFPPPPQPIFEVKVNDNILGSKVPQPAPIYPATYVPIPNPMHPTTLYNPPAIGYAWTPNNVPVIKKYNISVTGTGDLSRLAEIYEDILPPSAIAANRYTTLAERLVINNYVRSMIITKGDNEEIHMTGDATRTNMALSNIMSRIKFMDINPYHFSRLTNNMYRTISRNMVMFRTCYPIRFNSERIRVDCANDSLSMHVRIYSLSLFDKYITAGVSDKLKKTYSDVWREIIYYEKIKEDVIKKKVSPNFVTMYAYFRTQNSGINFQKVDELAKNYNNRNHQQITNIKKVRDEMFYEETINKAQEIAKDLVFVWGQGRVPTSDTNQRIQNNDPKRYLIDKPEEILKVKNEQCIVSITEGPTQNILNWATKTYNVDGVVRKQIQSGVYDKKVWMSVLFQLVSAMLVLEQQEIAFRDFSLANNVFIKDLNVDPASGGIGHWKYRINGIDFYVPNYGYLVLIDSSYPEANMDGEVDNLQFDSKHIKQLLQYKVYGSIFDDKYDDINTNNINTKKTEEDKELQKCMEEITIAMKNFDSINVVANQQAAVVSVVIGPVVDPGQVTVQNRRNDALNNLIAARDKSSKNVVVNIKFKDLIKKNQLAVFNGAEFNKAFQLYGGVSPPIEIMNIITNIENKIIKGDNLKKIILEEFKDYIHNKVGDILLEEEKLMLQPHNKDFVKGELVAYEISPDNFQWCIYTNTNEILVKEMPNKFEYKATTPDLINRIYGTLKQKYDANQKRSEEDILDTYTII</sequence>
<accession>A0A6C0M2V0</accession>
<evidence type="ECO:0000313" key="2">
    <source>
        <dbReference type="EMBL" id="QHU35802.1"/>
    </source>
</evidence>